<evidence type="ECO:0000256" key="1">
    <source>
        <dbReference type="SAM" id="Coils"/>
    </source>
</evidence>
<dbReference type="RefSeq" id="WP_187006326.1">
    <property type="nucleotide sequence ID" value="NZ_JACRWD010000003.1"/>
</dbReference>
<keyword evidence="4" id="KW-1185">Reference proteome</keyword>
<gene>
    <name evidence="3" type="ORF">H8891_09875</name>
</gene>
<evidence type="ECO:0000313" key="4">
    <source>
        <dbReference type="Proteomes" id="UP000611796"/>
    </source>
</evidence>
<feature type="transmembrane region" description="Helical" evidence="2">
    <location>
        <begin position="373"/>
        <end position="393"/>
    </location>
</feature>
<keyword evidence="2" id="KW-0812">Transmembrane</keyword>
<name>A0ABR7K4W0_9FIRM</name>
<feature type="coiled-coil region" evidence="1">
    <location>
        <begin position="77"/>
        <end position="111"/>
    </location>
</feature>
<protein>
    <submittedName>
        <fullName evidence="3">Uncharacterized protein</fullName>
    </submittedName>
</protein>
<reference evidence="3 4" key="1">
    <citation type="submission" date="2020-08" db="EMBL/GenBank/DDBJ databases">
        <authorList>
            <person name="Liu C."/>
            <person name="Sun Q."/>
        </authorList>
    </citation>
    <scope>NUCLEOTIDE SEQUENCE [LARGE SCALE GENOMIC DNA]</scope>
    <source>
        <strain evidence="3 4">NSJ-45</strain>
    </source>
</reference>
<evidence type="ECO:0000256" key="2">
    <source>
        <dbReference type="SAM" id="Phobius"/>
    </source>
</evidence>
<proteinExistence type="predicted"/>
<organism evidence="3 4">
    <name type="scientific">Paeniclostridium hominis</name>
    <dbReference type="NCBI Taxonomy" id="2764329"/>
    <lineage>
        <taxon>Bacteria</taxon>
        <taxon>Bacillati</taxon>
        <taxon>Bacillota</taxon>
        <taxon>Clostridia</taxon>
        <taxon>Peptostreptococcales</taxon>
        <taxon>Peptostreptococcaceae</taxon>
        <taxon>Paeniclostridium</taxon>
    </lineage>
</organism>
<dbReference type="Proteomes" id="UP000611796">
    <property type="component" value="Unassembled WGS sequence"/>
</dbReference>
<accession>A0ABR7K4W0</accession>
<keyword evidence="1" id="KW-0175">Coiled coil</keyword>
<keyword evidence="2" id="KW-1133">Transmembrane helix</keyword>
<dbReference type="EMBL" id="JACRWD010000003">
    <property type="protein sequence ID" value="MBC6004110.1"/>
    <property type="molecule type" value="Genomic_DNA"/>
</dbReference>
<evidence type="ECO:0000313" key="3">
    <source>
        <dbReference type="EMBL" id="MBC6004110.1"/>
    </source>
</evidence>
<comment type="caution">
    <text evidence="3">The sequence shown here is derived from an EMBL/GenBank/DDBJ whole genome shotgun (WGS) entry which is preliminary data.</text>
</comment>
<keyword evidence="2" id="KW-0472">Membrane</keyword>
<sequence>MINNINKNSYNMNPYIKLPTKPNNEEIPTQSKVEDIDVKDFFLKIKEELKNVELIAIKMIKGEPLTPKEQRLITEKYPDIKKLVQQSKKEIKDLKEEIKNCKTEEERQQVISKAINNIKAMDKKGLLSEVQVKIKMAAVKEVEKFSQKINLESKKSEIIATKIIKGEKLTPNEQKFITEKYPEVKQFAQQSKKEVKVLKEQIKNCKTEEERQQVISKAIDNIKVMDKKGLLSKVQVKIKMAVVEEVEKFSQKINLESKKAERIATKMVKGEKLTASEQKFIIEKYPEIKQLAEQSLKESKYLKEQIKNCKTDEEKQQVTSKAIDNLEEMFKKGIISPIQLKFKMLAIESVKNEKENNKLFNINPYVYLNPGALVDNLTGILMVIVIIIIILYII</sequence>